<keyword evidence="4" id="KW-1185">Reference proteome</keyword>
<organism evidence="2 4">
    <name type="scientific">Araneus ventricosus</name>
    <name type="common">Orbweaver spider</name>
    <name type="synonym">Epeira ventricosa</name>
    <dbReference type="NCBI Taxonomy" id="182803"/>
    <lineage>
        <taxon>Eukaryota</taxon>
        <taxon>Metazoa</taxon>
        <taxon>Ecdysozoa</taxon>
        <taxon>Arthropoda</taxon>
        <taxon>Chelicerata</taxon>
        <taxon>Arachnida</taxon>
        <taxon>Araneae</taxon>
        <taxon>Araneomorphae</taxon>
        <taxon>Entelegynae</taxon>
        <taxon>Araneoidea</taxon>
        <taxon>Araneidae</taxon>
        <taxon>Araneus</taxon>
    </lineage>
</organism>
<feature type="compositionally biased region" description="Polar residues" evidence="1">
    <location>
        <begin position="46"/>
        <end position="63"/>
    </location>
</feature>
<sequence>MSTKSELSPPCQGINGDLNDRRHDIDTETEGGILEAIAGRDPSPPSGGTSRHGSGESGLSRNSIPADKGPGPRGHPASGSPGLMSKVNLPHLPDRSGWILLFFRIRCACRFELVPARPRVLGHLH</sequence>
<reference evidence="2 4" key="1">
    <citation type="journal article" date="2019" name="Sci. Rep.">
        <title>Orb-weaving spider Araneus ventricosus genome elucidates the spidroin gene catalogue.</title>
        <authorList>
            <person name="Kono N."/>
            <person name="Nakamura H."/>
            <person name="Ohtoshi R."/>
            <person name="Moran D.A.P."/>
            <person name="Shinohara A."/>
            <person name="Yoshida Y."/>
            <person name="Fujiwara M."/>
            <person name="Mori M."/>
            <person name="Tomita M."/>
            <person name="Arakawa K."/>
        </authorList>
    </citation>
    <scope>NUCLEOTIDE SEQUENCE [LARGE SCALE GENOMIC DNA]</scope>
</reference>
<evidence type="ECO:0000313" key="2">
    <source>
        <dbReference type="EMBL" id="GBO01899.1"/>
    </source>
</evidence>
<proteinExistence type="predicted"/>
<evidence type="ECO:0000256" key="1">
    <source>
        <dbReference type="SAM" id="MobiDB-lite"/>
    </source>
</evidence>
<dbReference type="Proteomes" id="UP000499080">
    <property type="component" value="Unassembled WGS sequence"/>
</dbReference>
<protein>
    <submittedName>
        <fullName evidence="2">Uncharacterized protein</fullName>
    </submittedName>
</protein>
<name>A0A4Y2TMP9_ARAVE</name>
<dbReference type="EMBL" id="BGPR01029835">
    <property type="protein sequence ID" value="GBO01899.1"/>
    <property type="molecule type" value="Genomic_DNA"/>
</dbReference>
<accession>A0A4Y2TMP9</accession>
<comment type="caution">
    <text evidence="2">The sequence shown here is derived from an EMBL/GenBank/DDBJ whole genome shotgun (WGS) entry which is preliminary data.</text>
</comment>
<dbReference type="AlphaFoldDB" id="A0A4Y2TMP9"/>
<gene>
    <name evidence="2" type="ORF">AVEN_64597_1</name>
    <name evidence="3" type="ORF">AVEN_95758_1</name>
</gene>
<feature type="region of interest" description="Disordered" evidence="1">
    <location>
        <begin position="1"/>
        <end position="88"/>
    </location>
</feature>
<evidence type="ECO:0000313" key="4">
    <source>
        <dbReference type="Proteomes" id="UP000499080"/>
    </source>
</evidence>
<dbReference type="EMBL" id="BGPR01030009">
    <property type="protein sequence ID" value="GBO02213.1"/>
    <property type="molecule type" value="Genomic_DNA"/>
</dbReference>
<evidence type="ECO:0000313" key="3">
    <source>
        <dbReference type="EMBL" id="GBO02213.1"/>
    </source>
</evidence>